<reference evidence="1" key="1">
    <citation type="submission" date="2018-11" db="EMBL/GenBank/DDBJ databases">
        <authorList>
            <person name="Onetto C."/>
        </authorList>
    </citation>
    <scope>NUCLEOTIDE SEQUENCE [LARGE SCALE GENOMIC DNA]</scope>
</reference>
<sequence length="346" mass="37907">MMPFLGLPLSAGIYTGPAQPPAGGLKPTDAPVLRAKGLSLIWQDRLGETDAPTDDRQFLQATTGSRVQEDPVVSSNYSFPGENNRRLSFVTFEGRPCLKASYFAGQHGWMNYRNQYLSQGYREFGLCVDIKYPAGFDLRGPSNGNIYGKTAFGLAVGHSDYGKPGVASAPRGWAGEVTEVKDVWGGALGVNFKYWPTVPTLVRYGWYPHVVGAYVNGADVLRADKFSDLWRIAGYGNEEQQDIPIGAWHRLELYGRVDTNRRDGVLEIWLNGVLLKQLPNLDLGGWVGNRGITSGAGQLVGSSGGGWRFRGIFIREMIGGTTSLASLVPQYGGAYYAHNWRVYGRV</sequence>
<evidence type="ECO:0000313" key="1">
    <source>
        <dbReference type="EMBL" id="VUX47842.1"/>
    </source>
</evidence>
<comment type="caution">
    <text evidence="1">The sequence shown here is derived from an EMBL/GenBank/DDBJ whole genome shotgun (WGS) entry which is preliminary data.</text>
</comment>
<accession>A0A564WHC3</accession>
<name>A0A564WHC3_9PROT</name>
<keyword evidence="2" id="KW-1185">Reference proteome</keyword>
<organism evidence="1 2">
    <name type="scientific">Candidatus Defluviicoccus seviourii</name>
    <dbReference type="NCBI Taxonomy" id="2565273"/>
    <lineage>
        <taxon>Bacteria</taxon>
        <taxon>Pseudomonadati</taxon>
        <taxon>Pseudomonadota</taxon>
        <taxon>Alphaproteobacteria</taxon>
        <taxon>Rhodospirillales</taxon>
        <taxon>Rhodospirillaceae</taxon>
        <taxon>Defluviicoccus</taxon>
    </lineage>
</organism>
<proteinExistence type="predicted"/>
<dbReference type="Proteomes" id="UP000326641">
    <property type="component" value="Unassembled WGS sequence"/>
</dbReference>
<gene>
    <name evidence="1" type="ORF">DF3PA_80002</name>
</gene>
<evidence type="ECO:0000313" key="2">
    <source>
        <dbReference type="Proteomes" id="UP000326641"/>
    </source>
</evidence>
<dbReference type="EMBL" id="UXAT02000053">
    <property type="protein sequence ID" value="VUX47842.1"/>
    <property type="molecule type" value="Genomic_DNA"/>
</dbReference>
<dbReference type="AlphaFoldDB" id="A0A564WHC3"/>
<protein>
    <submittedName>
        <fullName evidence="1">Uncharacterized protein</fullName>
    </submittedName>
</protein>